<gene>
    <name evidence="1" type="ORF">S06H3_36158</name>
</gene>
<reference evidence="1" key="1">
    <citation type="journal article" date="2014" name="Front. Microbiol.">
        <title>High frequency of phylogenetically diverse reductive dehalogenase-homologous genes in deep subseafloor sedimentary metagenomes.</title>
        <authorList>
            <person name="Kawai M."/>
            <person name="Futagami T."/>
            <person name="Toyoda A."/>
            <person name="Takaki Y."/>
            <person name="Nishi S."/>
            <person name="Hori S."/>
            <person name="Arai W."/>
            <person name="Tsubouchi T."/>
            <person name="Morono Y."/>
            <person name="Uchiyama I."/>
            <person name="Ito T."/>
            <person name="Fujiyama A."/>
            <person name="Inagaki F."/>
            <person name="Takami H."/>
        </authorList>
    </citation>
    <scope>NUCLEOTIDE SEQUENCE</scope>
    <source>
        <strain evidence="1">Expedition CK06-06</strain>
    </source>
</reference>
<feature type="non-terminal residue" evidence="1">
    <location>
        <position position="1"/>
    </location>
</feature>
<dbReference type="AlphaFoldDB" id="X1MAH3"/>
<sequence length="142" mass="14933">LDTGVHGVAASTVCSETEADNKIAAHSTVKVKLETRDMETASGDVTYAGYGFQPTGLIIMGYLAGNPPCVGFSEPALAEFGLFYNEVGEAGGEALISKLYAAEFARQEAVVKTYNADGFTLTWTKSGTPTGIATLYVFAFRG</sequence>
<evidence type="ECO:0000313" key="1">
    <source>
        <dbReference type="EMBL" id="GAI28627.1"/>
    </source>
</evidence>
<accession>X1MAH3</accession>
<organism evidence="1">
    <name type="scientific">marine sediment metagenome</name>
    <dbReference type="NCBI Taxonomy" id="412755"/>
    <lineage>
        <taxon>unclassified sequences</taxon>
        <taxon>metagenomes</taxon>
        <taxon>ecological metagenomes</taxon>
    </lineage>
</organism>
<protein>
    <submittedName>
        <fullName evidence="1">Uncharacterized protein</fullName>
    </submittedName>
</protein>
<name>X1MAH3_9ZZZZ</name>
<dbReference type="EMBL" id="BARV01021877">
    <property type="protein sequence ID" value="GAI28627.1"/>
    <property type="molecule type" value="Genomic_DNA"/>
</dbReference>
<proteinExistence type="predicted"/>
<comment type="caution">
    <text evidence="1">The sequence shown here is derived from an EMBL/GenBank/DDBJ whole genome shotgun (WGS) entry which is preliminary data.</text>
</comment>